<feature type="transmembrane region" description="Helical" evidence="1">
    <location>
        <begin position="174"/>
        <end position="191"/>
    </location>
</feature>
<protein>
    <submittedName>
        <fullName evidence="2">Nitrite extrusion protein</fullName>
    </submittedName>
</protein>
<keyword evidence="1" id="KW-1133">Transmembrane helix</keyword>
<evidence type="ECO:0000313" key="3">
    <source>
        <dbReference type="Proteomes" id="UP000036406"/>
    </source>
</evidence>
<feature type="transmembrane region" description="Helical" evidence="1">
    <location>
        <begin position="289"/>
        <end position="308"/>
    </location>
</feature>
<keyword evidence="1" id="KW-0472">Membrane</keyword>
<name>A0A0H4I7B7_9GAMM</name>
<dbReference type="PATRIC" id="fig|330734.3.peg.3196"/>
<feature type="transmembrane region" description="Helical" evidence="1">
    <location>
        <begin position="263"/>
        <end position="283"/>
    </location>
</feature>
<dbReference type="EMBL" id="CP011494">
    <property type="protein sequence ID" value="AKO53600.1"/>
    <property type="molecule type" value="Genomic_DNA"/>
</dbReference>
<evidence type="ECO:0000313" key="2">
    <source>
        <dbReference type="EMBL" id="AKO53600.1"/>
    </source>
</evidence>
<sequence length="336" mass="37018">MQKKRFQSDHQAQEVPLEPELAPKTSAYLLGALALLLCGIGGLVLENRLHLQANTLSLVLALIVLAGSGLRLAFGINADRRAMPANVIGAKTIRHGAGTPCIKKNRLMWRFAVFYSGVSASFIVLALWLPHYLAGLYQLDVGHAALTGLLWVIPAALFHAPAIKLTWRFGARRMMYHSLTGILIVTFMLSYPPTHYQIHGINREIPFTLSLGLPLFSTLMIALGLFLALGQATLSSQITRYYSQHYPQHYSQHYPHKVNTATAILMMAGAILAAPMLLAFAAISNITGIWQTNFMLIFALALFTLLRMHLAICSAERKEWANSAESADLPELFSGR</sequence>
<gene>
    <name evidence="2" type="ORF">ABA45_15180</name>
</gene>
<dbReference type="AlphaFoldDB" id="A0A0H4I7B7"/>
<feature type="transmembrane region" description="Helical" evidence="1">
    <location>
        <begin position="141"/>
        <end position="162"/>
    </location>
</feature>
<dbReference type="RefSeq" id="WP_048387520.1">
    <property type="nucleotide sequence ID" value="NZ_CP011494.1"/>
</dbReference>
<reference evidence="2 3" key="1">
    <citation type="submission" date="2015-05" db="EMBL/GenBank/DDBJ databases">
        <title>Complete genome of Marinobacter psychrophilus strain 20041T isolated from sea-ice of the Canadian Basin.</title>
        <authorList>
            <person name="Song L."/>
            <person name="Ren L."/>
            <person name="Yu Y."/>
            <person name="Wang X."/>
        </authorList>
    </citation>
    <scope>NUCLEOTIDE SEQUENCE [LARGE SCALE GENOMIC DNA]</scope>
    <source>
        <strain evidence="2 3">20041</strain>
    </source>
</reference>
<feature type="transmembrane region" description="Helical" evidence="1">
    <location>
        <begin position="211"/>
        <end position="230"/>
    </location>
</feature>
<proteinExistence type="predicted"/>
<dbReference type="Gene3D" id="1.20.1250.20">
    <property type="entry name" value="MFS general substrate transporter like domains"/>
    <property type="match status" value="1"/>
</dbReference>
<dbReference type="KEGG" id="mpq:ABA45_15180"/>
<dbReference type="STRING" id="330734.ABA45_15180"/>
<evidence type="ECO:0000256" key="1">
    <source>
        <dbReference type="SAM" id="Phobius"/>
    </source>
</evidence>
<dbReference type="SUPFAM" id="SSF103473">
    <property type="entry name" value="MFS general substrate transporter"/>
    <property type="match status" value="1"/>
</dbReference>
<feature type="transmembrane region" description="Helical" evidence="1">
    <location>
        <begin position="51"/>
        <end position="74"/>
    </location>
</feature>
<keyword evidence="1" id="KW-0812">Transmembrane</keyword>
<keyword evidence="3" id="KW-1185">Reference proteome</keyword>
<dbReference type="Proteomes" id="UP000036406">
    <property type="component" value="Chromosome"/>
</dbReference>
<dbReference type="InterPro" id="IPR036259">
    <property type="entry name" value="MFS_trans_sf"/>
</dbReference>
<feature type="transmembrane region" description="Helical" evidence="1">
    <location>
        <begin position="112"/>
        <end position="129"/>
    </location>
</feature>
<accession>A0A0H4I7B7</accession>
<organism evidence="2 3">
    <name type="scientific">Marinobacter psychrophilus</name>
    <dbReference type="NCBI Taxonomy" id="330734"/>
    <lineage>
        <taxon>Bacteria</taxon>
        <taxon>Pseudomonadati</taxon>
        <taxon>Pseudomonadota</taxon>
        <taxon>Gammaproteobacteria</taxon>
        <taxon>Pseudomonadales</taxon>
        <taxon>Marinobacteraceae</taxon>
        <taxon>Marinobacter</taxon>
    </lineage>
</organism>
<feature type="transmembrane region" description="Helical" evidence="1">
    <location>
        <begin position="27"/>
        <end position="45"/>
    </location>
</feature>